<reference evidence="3" key="2">
    <citation type="submission" date="2015-01" db="EMBL/GenBank/DDBJ databases">
        <title>Evolutionary Origins and Diversification of the Mycorrhizal Mutualists.</title>
        <authorList>
            <consortium name="DOE Joint Genome Institute"/>
            <consortium name="Mycorrhizal Genomics Consortium"/>
            <person name="Kohler A."/>
            <person name="Kuo A."/>
            <person name="Nagy L.G."/>
            <person name="Floudas D."/>
            <person name="Copeland A."/>
            <person name="Barry K.W."/>
            <person name="Cichocki N."/>
            <person name="Veneault-Fourrey C."/>
            <person name="LaButti K."/>
            <person name="Lindquist E.A."/>
            <person name="Lipzen A."/>
            <person name="Lundell T."/>
            <person name="Morin E."/>
            <person name="Murat C."/>
            <person name="Riley R."/>
            <person name="Ohm R."/>
            <person name="Sun H."/>
            <person name="Tunlid A."/>
            <person name="Henrissat B."/>
            <person name="Grigoriev I.V."/>
            <person name="Hibbett D.S."/>
            <person name="Martin F."/>
        </authorList>
    </citation>
    <scope>NUCLEOTIDE SEQUENCE [LARGE SCALE GENOMIC DNA]</scope>
    <source>
        <strain evidence="3">Ve08.2h10</strain>
    </source>
</reference>
<sequence>MHDGQAHAQRNHHAHDFWFDPHSHTWVPQDSAYQQQHVWPPHQLQQPLQSQHQYQTPQTPGGVQQQYHMPVGRATGEVAPYQVQSPPIAALQPLQPDSINERRKCSCDITEDIQTAQSDEKKPRNTKKDSAKAPAKQPKQKAAEGKVADNSKKALEELEDAVNWTNNKTKILLDTLLGPDSELYKELGSNARYAY</sequence>
<organism evidence="2 3">
    <name type="scientific">Paxillus rubicundulus Ve08.2h10</name>
    <dbReference type="NCBI Taxonomy" id="930991"/>
    <lineage>
        <taxon>Eukaryota</taxon>
        <taxon>Fungi</taxon>
        <taxon>Dikarya</taxon>
        <taxon>Basidiomycota</taxon>
        <taxon>Agaricomycotina</taxon>
        <taxon>Agaricomycetes</taxon>
        <taxon>Agaricomycetidae</taxon>
        <taxon>Boletales</taxon>
        <taxon>Paxilineae</taxon>
        <taxon>Paxillaceae</taxon>
        <taxon>Paxillus</taxon>
    </lineage>
</organism>
<keyword evidence="3" id="KW-1185">Reference proteome</keyword>
<dbReference type="AlphaFoldDB" id="A0A0D0CXV4"/>
<reference evidence="2 3" key="1">
    <citation type="submission" date="2014-04" db="EMBL/GenBank/DDBJ databases">
        <authorList>
            <consortium name="DOE Joint Genome Institute"/>
            <person name="Kuo A."/>
            <person name="Kohler A."/>
            <person name="Jargeat P."/>
            <person name="Nagy L.G."/>
            <person name="Floudas D."/>
            <person name="Copeland A."/>
            <person name="Barry K.W."/>
            <person name="Cichocki N."/>
            <person name="Veneault-Fourrey C."/>
            <person name="LaButti K."/>
            <person name="Lindquist E.A."/>
            <person name="Lipzen A."/>
            <person name="Lundell T."/>
            <person name="Morin E."/>
            <person name="Murat C."/>
            <person name="Sun H."/>
            <person name="Tunlid A."/>
            <person name="Henrissat B."/>
            <person name="Grigoriev I.V."/>
            <person name="Hibbett D.S."/>
            <person name="Martin F."/>
            <person name="Nordberg H.P."/>
            <person name="Cantor M.N."/>
            <person name="Hua S.X."/>
        </authorList>
    </citation>
    <scope>NUCLEOTIDE SEQUENCE [LARGE SCALE GENOMIC DNA]</scope>
    <source>
        <strain evidence="2 3">Ve08.2h10</strain>
    </source>
</reference>
<dbReference type="OrthoDB" id="2670729at2759"/>
<proteinExistence type="predicted"/>
<dbReference type="Proteomes" id="UP000054538">
    <property type="component" value="Unassembled WGS sequence"/>
</dbReference>
<accession>A0A0D0CXV4</accession>
<evidence type="ECO:0008006" key="4">
    <source>
        <dbReference type="Google" id="ProtNLM"/>
    </source>
</evidence>
<evidence type="ECO:0000313" key="3">
    <source>
        <dbReference type="Proteomes" id="UP000054538"/>
    </source>
</evidence>
<evidence type="ECO:0000313" key="2">
    <source>
        <dbReference type="EMBL" id="KIK72249.1"/>
    </source>
</evidence>
<feature type="compositionally biased region" description="Basic and acidic residues" evidence="1">
    <location>
        <begin position="141"/>
        <end position="151"/>
    </location>
</feature>
<protein>
    <recommendedName>
        <fullName evidence="4">No apical meristem-associated C-terminal domain-containing protein</fullName>
    </recommendedName>
</protein>
<gene>
    <name evidence="2" type="ORF">PAXRUDRAFT_29323</name>
</gene>
<evidence type="ECO:0000256" key="1">
    <source>
        <dbReference type="SAM" id="MobiDB-lite"/>
    </source>
</evidence>
<dbReference type="EMBL" id="KN831052">
    <property type="protein sequence ID" value="KIK72249.1"/>
    <property type="molecule type" value="Genomic_DNA"/>
</dbReference>
<dbReference type="InParanoid" id="A0A0D0CXV4"/>
<name>A0A0D0CXV4_9AGAM</name>
<feature type="compositionally biased region" description="Basic and acidic residues" evidence="1">
    <location>
        <begin position="118"/>
        <end position="131"/>
    </location>
</feature>
<feature type="region of interest" description="Disordered" evidence="1">
    <location>
        <begin position="43"/>
        <end position="66"/>
    </location>
</feature>
<feature type="region of interest" description="Disordered" evidence="1">
    <location>
        <begin position="112"/>
        <end position="151"/>
    </location>
</feature>
<dbReference type="HOGENOM" id="CLU_1396762_0_0_1"/>